<dbReference type="GO" id="GO:0003924">
    <property type="term" value="F:GTPase activity"/>
    <property type="evidence" value="ECO:0007669"/>
    <property type="project" value="InterPro"/>
</dbReference>
<evidence type="ECO:0000313" key="2">
    <source>
        <dbReference type="EMBL" id="EEQ98300.1"/>
    </source>
</evidence>
<dbReference type="InterPro" id="IPR027417">
    <property type="entry name" value="P-loop_NTPase"/>
</dbReference>
<dbReference type="RefSeq" id="XP_002765583.1">
    <property type="nucleotide sequence ID" value="XM_002765537.1"/>
</dbReference>
<dbReference type="Pfam" id="PF02263">
    <property type="entry name" value="GBP"/>
    <property type="match status" value="1"/>
</dbReference>
<accession>C5LXX0</accession>
<dbReference type="EMBL" id="GG686772">
    <property type="protein sequence ID" value="EEQ98300.1"/>
    <property type="molecule type" value="Genomic_DNA"/>
</dbReference>
<dbReference type="Gene3D" id="3.40.50.300">
    <property type="entry name" value="P-loop containing nucleotide triphosphate hydrolases"/>
    <property type="match status" value="1"/>
</dbReference>
<reference evidence="2 3" key="1">
    <citation type="submission" date="2008-07" db="EMBL/GenBank/DDBJ databases">
        <authorList>
            <person name="El-Sayed N."/>
            <person name="Caler E."/>
            <person name="Inman J."/>
            <person name="Amedeo P."/>
            <person name="Hass B."/>
            <person name="Wortman J."/>
        </authorList>
    </citation>
    <scope>NUCLEOTIDE SEQUENCE [LARGE SCALE GENOMIC DNA]</scope>
    <source>
        <strain evidence="3">ATCC 50983 / TXsc</strain>
    </source>
</reference>
<dbReference type="GO" id="GO:0005525">
    <property type="term" value="F:GTP binding"/>
    <property type="evidence" value="ECO:0007669"/>
    <property type="project" value="InterPro"/>
</dbReference>
<evidence type="ECO:0000313" key="3">
    <source>
        <dbReference type="Proteomes" id="UP000007800"/>
    </source>
</evidence>
<gene>
    <name evidence="2" type="ORF">Pmar_PMAR013646</name>
</gene>
<proteinExistence type="predicted"/>
<keyword evidence="3" id="KW-1185">Reference proteome</keyword>
<organism evidence="3">
    <name type="scientific">Perkinsus marinus (strain ATCC 50983 / TXsc)</name>
    <dbReference type="NCBI Taxonomy" id="423536"/>
    <lineage>
        <taxon>Eukaryota</taxon>
        <taxon>Sar</taxon>
        <taxon>Alveolata</taxon>
        <taxon>Perkinsozoa</taxon>
        <taxon>Perkinsea</taxon>
        <taxon>Perkinsida</taxon>
        <taxon>Perkinsidae</taxon>
        <taxon>Perkinsus</taxon>
    </lineage>
</organism>
<dbReference type="Proteomes" id="UP000007800">
    <property type="component" value="Unassembled WGS sequence"/>
</dbReference>
<dbReference type="InParanoid" id="C5LXX0"/>
<dbReference type="OMA" id="WRTSTFK"/>
<feature type="domain" description="Guanylate-binding protein N-terminal" evidence="1">
    <location>
        <begin position="20"/>
        <end position="96"/>
    </location>
</feature>
<sequence length="134" mass="14699">MAPSYHGGPVQLISIDESGQCTVDEYAFNILRQIEGKVAVVGIAGLYRRGKNPVMNSRLLGLQDGFDPCTRGIWMWGHPVQLGQNFHAILIDTEGLDILIVPSFFVYGCDKRGESRLTQSGEYSGLRVSGNAVR</sequence>
<dbReference type="InterPro" id="IPR015894">
    <property type="entry name" value="Guanylate-bd_N"/>
</dbReference>
<dbReference type="OrthoDB" id="2135133at2759"/>
<dbReference type="AlphaFoldDB" id="C5LXX0"/>
<dbReference type="GeneID" id="9040768"/>
<name>C5LXX0_PERM5</name>
<evidence type="ECO:0000259" key="1">
    <source>
        <dbReference type="Pfam" id="PF02263"/>
    </source>
</evidence>
<protein>
    <submittedName>
        <fullName evidence="2">Interferon-induced guanylate-binding protein, putative</fullName>
    </submittedName>
</protein>
<dbReference type="PANTHER" id="PTHR10751">
    <property type="entry name" value="GUANYLATE BINDING PROTEIN"/>
    <property type="match status" value="1"/>
</dbReference>
<dbReference type="SUPFAM" id="SSF52540">
    <property type="entry name" value="P-loop containing nucleoside triphosphate hydrolases"/>
    <property type="match status" value="1"/>
</dbReference>